<evidence type="ECO:0000313" key="3">
    <source>
        <dbReference type="Proteomes" id="UP000239735"/>
    </source>
</evidence>
<organism evidence="2 3">
    <name type="scientific">Candidatus Sulfuritelmatomonas gaucii</name>
    <dbReference type="NCBI Taxonomy" id="2043161"/>
    <lineage>
        <taxon>Bacteria</taxon>
        <taxon>Pseudomonadati</taxon>
        <taxon>Acidobacteriota</taxon>
        <taxon>Terriglobia</taxon>
        <taxon>Terriglobales</taxon>
        <taxon>Acidobacteriaceae</taxon>
        <taxon>Candidatus Sulfuritelmatomonas</taxon>
    </lineage>
</organism>
<gene>
    <name evidence="2" type="ORF">SBA5_320023</name>
</gene>
<feature type="transmembrane region" description="Helical" evidence="1">
    <location>
        <begin position="46"/>
        <end position="75"/>
    </location>
</feature>
<keyword evidence="1" id="KW-0812">Transmembrane</keyword>
<evidence type="ECO:0000313" key="2">
    <source>
        <dbReference type="EMBL" id="SPE21651.1"/>
    </source>
</evidence>
<reference evidence="3" key="1">
    <citation type="submission" date="2018-02" db="EMBL/GenBank/DDBJ databases">
        <authorList>
            <person name="Hausmann B."/>
        </authorList>
    </citation>
    <scope>NUCLEOTIDE SEQUENCE [LARGE SCALE GENOMIC DNA]</scope>
    <source>
        <strain evidence="3">Peat soil MAG SbA5</strain>
    </source>
</reference>
<dbReference type="AlphaFoldDB" id="A0A2N9LEE0"/>
<feature type="transmembrane region" description="Helical" evidence="1">
    <location>
        <begin position="12"/>
        <end position="34"/>
    </location>
</feature>
<dbReference type="EMBL" id="OKRB01000089">
    <property type="protein sequence ID" value="SPE21651.1"/>
    <property type="molecule type" value="Genomic_DNA"/>
</dbReference>
<sequence>MRRFLNVVPRAVRIVAEIVVACGAFIGPVVGAIARATDHHPHGPVGVLGAGFLGLAMGLFLGCVIAIWLLCLGFVYADAKRRAMRPVLWLLVVILFPNLLGFLLYFVMRQPIGTACAGCGRTIPSFQPFCSWCGHAQPMSTGGNAPQGPGSPGMGSVSAV</sequence>
<accession>A0A2N9LEE0</accession>
<dbReference type="GO" id="GO:0005886">
    <property type="term" value="C:plasma membrane"/>
    <property type="evidence" value="ECO:0007669"/>
    <property type="project" value="UniProtKB-SubCell"/>
</dbReference>
<dbReference type="OrthoDB" id="122883at2"/>
<feature type="transmembrane region" description="Helical" evidence="1">
    <location>
        <begin position="87"/>
        <end position="108"/>
    </location>
</feature>
<dbReference type="Proteomes" id="UP000239735">
    <property type="component" value="Unassembled WGS sequence"/>
</dbReference>
<keyword evidence="1" id="KW-1133">Transmembrane helix</keyword>
<protein>
    <submittedName>
        <fullName evidence="2">Uncharacterized protein</fullName>
    </submittedName>
</protein>
<evidence type="ECO:0000256" key="1">
    <source>
        <dbReference type="SAM" id="Phobius"/>
    </source>
</evidence>
<name>A0A2N9LEE0_9BACT</name>
<keyword evidence="1" id="KW-0472">Membrane</keyword>
<proteinExistence type="predicted"/>